<accession>A0ABR2VP52</accession>
<dbReference type="EMBL" id="JASJQH010008802">
    <property type="protein sequence ID" value="KAK9686605.1"/>
    <property type="molecule type" value="Genomic_DNA"/>
</dbReference>
<feature type="chain" id="PRO_5046932422" description="Thionin-like protein" evidence="1">
    <location>
        <begin position="23"/>
        <end position="83"/>
    </location>
</feature>
<evidence type="ECO:0000313" key="3">
    <source>
        <dbReference type="Proteomes" id="UP001479436"/>
    </source>
</evidence>
<keyword evidence="3" id="KW-1185">Reference proteome</keyword>
<evidence type="ECO:0000256" key="1">
    <source>
        <dbReference type="SAM" id="SignalP"/>
    </source>
</evidence>
<reference evidence="2 3" key="1">
    <citation type="submission" date="2023-04" db="EMBL/GenBank/DDBJ databases">
        <title>Genome of Basidiobolus ranarum AG-B5.</title>
        <authorList>
            <person name="Stajich J.E."/>
            <person name="Carter-House D."/>
            <person name="Gryganskyi A."/>
        </authorList>
    </citation>
    <scope>NUCLEOTIDE SEQUENCE [LARGE SCALE GENOMIC DNA]</scope>
    <source>
        <strain evidence="2 3">AG-B5</strain>
    </source>
</reference>
<evidence type="ECO:0000313" key="2">
    <source>
        <dbReference type="EMBL" id="KAK9686605.1"/>
    </source>
</evidence>
<proteinExistence type="predicted"/>
<keyword evidence="1" id="KW-0732">Signal</keyword>
<evidence type="ECO:0008006" key="4">
    <source>
        <dbReference type="Google" id="ProtNLM"/>
    </source>
</evidence>
<protein>
    <recommendedName>
        <fullName evidence="4">Thionin-like protein</fullName>
    </recommendedName>
</protein>
<feature type="signal peptide" evidence="1">
    <location>
        <begin position="1"/>
        <end position="22"/>
    </location>
</feature>
<sequence length="83" mass="9049">MLQKPISVLLLALCLMGSSTNASNCGSQCISEYSRSSNIALDTYNSCFRYCGDVGCRASCTQDLERAMKSNEKSQNDCLSMCK</sequence>
<dbReference type="Proteomes" id="UP001479436">
    <property type="component" value="Unassembled WGS sequence"/>
</dbReference>
<organism evidence="2 3">
    <name type="scientific">Basidiobolus ranarum</name>
    <dbReference type="NCBI Taxonomy" id="34480"/>
    <lineage>
        <taxon>Eukaryota</taxon>
        <taxon>Fungi</taxon>
        <taxon>Fungi incertae sedis</taxon>
        <taxon>Zoopagomycota</taxon>
        <taxon>Entomophthoromycotina</taxon>
        <taxon>Basidiobolomycetes</taxon>
        <taxon>Basidiobolales</taxon>
        <taxon>Basidiobolaceae</taxon>
        <taxon>Basidiobolus</taxon>
    </lineage>
</organism>
<name>A0ABR2VP52_9FUNG</name>
<gene>
    <name evidence="2" type="ORF">K7432_015100</name>
</gene>
<comment type="caution">
    <text evidence="2">The sequence shown here is derived from an EMBL/GenBank/DDBJ whole genome shotgun (WGS) entry which is preliminary data.</text>
</comment>